<dbReference type="Proteomes" id="UP000887576">
    <property type="component" value="Unplaced"/>
</dbReference>
<accession>A0AC34QPF9</accession>
<proteinExistence type="predicted"/>
<evidence type="ECO:0000313" key="2">
    <source>
        <dbReference type="WBParaSite" id="JU765_v2.g18057.t2"/>
    </source>
</evidence>
<name>A0AC34QPF9_9BILA</name>
<dbReference type="WBParaSite" id="JU765_v2.g18057.t2">
    <property type="protein sequence ID" value="JU765_v2.g18057.t2"/>
    <property type="gene ID" value="JU765_v2.g18057"/>
</dbReference>
<protein>
    <submittedName>
        <fullName evidence="2">RRM domain-containing protein</fullName>
    </submittedName>
</protein>
<organism evidence="1 2">
    <name type="scientific">Panagrolaimus sp. JU765</name>
    <dbReference type="NCBI Taxonomy" id="591449"/>
    <lineage>
        <taxon>Eukaryota</taxon>
        <taxon>Metazoa</taxon>
        <taxon>Ecdysozoa</taxon>
        <taxon>Nematoda</taxon>
        <taxon>Chromadorea</taxon>
        <taxon>Rhabditida</taxon>
        <taxon>Tylenchina</taxon>
        <taxon>Panagrolaimomorpha</taxon>
        <taxon>Panagrolaimoidea</taxon>
        <taxon>Panagrolaimidae</taxon>
        <taxon>Panagrolaimus</taxon>
    </lineage>
</organism>
<evidence type="ECO:0000313" key="1">
    <source>
        <dbReference type="Proteomes" id="UP000887576"/>
    </source>
</evidence>
<reference evidence="2" key="1">
    <citation type="submission" date="2022-11" db="UniProtKB">
        <authorList>
            <consortium name="WormBaseParasite"/>
        </authorList>
    </citation>
    <scope>IDENTIFICATION</scope>
</reference>
<sequence length="524" mass="55663">MATQMEPVGQLSEDPPERSSSTDSNGFPVKDADAVKLFVGQIPRNLEEKDLKHLFESFGKIFEFTILKDKYTGMHKGCAFLTYCHRASALKCQQALHDKKTLPGMNRAMQVKPADSEDRPASPKISEDKKLFIGMLSKQQNEEDVRALFSPFGKLEEITVLRGADGVSKGCAFVKYSSASDAARAIAALHGSRTMPGASSSLVVKLADTEKERQLRRMQQMASQLGLLNPILASQLNVYAQYTQQPSQATLPPVAAVPQPQLPLQTSIGLVPIMPSGIQQAQMNAGLLSAAQNPALAALQAQIVGAQALASASTVNLQAFAAQQAAAVSAASSQQSEVAAAMAAALGAQAGNGFSLGNNGALSGASVSPMLAAAGGFDQPGTAATIYNQAIQQALAVQQAQSLFPGIQQKEVPGPEGSNLFIYHLPQEFGDAELMQMFVPFGNVISAKVFVDRATNQSKCFGFVSYDNASSAMAAIQAMNGFQIGMKRLKVQLKRPRNDRPPVNPSLNAPNNSQLFKSNISSFS</sequence>